<name>A0A1F5YZC4_9BACT</name>
<evidence type="ECO:0000313" key="4">
    <source>
        <dbReference type="Proteomes" id="UP000179129"/>
    </source>
</evidence>
<dbReference type="EMBL" id="MFIX01000072">
    <property type="protein sequence ID" value="OGG05252.1"/>
    <property type="molecule type" value="Genomic_DNA"/>
</dbReference>
<dbReference type="Pfam" id="PF00326">
    <property type="entry name" value="Peptidase_S9"/>
    <property type="match status" value="1"/>
</dbReference>
<dbReference type="GO" id="GO:0006508">
    <property type="term" value="P:proteolysis"/>
    <property type="evidence" value="ECO:0007669"/>
    <property type="project" value="InterPro"/>
</dbReference>
<dbReference type="InterPro" id="IPR029058">
    <property type="entry name" value="AB_hydrolase_fold"/>
</dbReference>
<evidence type="ECO:0000313" key="3">
    <source>
        <dbReference type="EMBL" id="OGG05252.1"/>
    </source>
</evidence>
<comment type="caution">
    <text evidence="3">The sequence shown here is derived from an EMBL/GenBank/DDBJ whole genome shotgun (WGS) entry which is preliminary data.</text>
</comment>
<dbReference type="AlphaFoldDB" id="A0A1F5YZC4"/>
<dbReference type="InterPro" id="IPR036452">
    <property type="entry name" value="Ribo_hydro-like"/>
</dbReference>
<evidence type="ECO:0008006" key="5">
    <source>
        <dbReference type="Google" id="ProtNLM"/>
    </source>
</evidence>
<dbReference type="Proteomes" id="UP000179129">
    <property type="component" value="Unassembled WGS sequence"/>
</dbReference>
<dbReference type="Gene3D" id="3.90.245.10">
    <property type="entry name" value="Ribonucleoside hydrolase-like"/>
    <property type="match status" value="1"/>
</dbReference>
<dbReference type="GO" id="GO:0008236">
    <property type="term" value="F:serine-type peptidase activity"/>
    <property type="evidence" value="ECO:0007669"/>
    <property type="project" value="InterPro"/>
</dbReference>
<dbReference type="STRING" id="1817867.A3F83_14300"/>
<organism evidence="3 4">
    <name type="scientific">Candidatus Glassbacteria bacterium RIFCSPLOWO2_12_FULL_58_11</name>
    <dbReference type="NCBI Taxonomy" id="1817867"/>
    <lineage>
        <taxon>Bacteria</taxon>
        <taxon>Candidatus Glassiibacteriota</taxon>
    </lineage>
</organism>
<feature type="domain" description="Inosine/uridine-preferring nucleoside hydrolase" evidence="2">
    <location>
        <begin position="35"/>
        <end position="259"/>
    </location>
</feature>
<dbReference type="Pfam" id="PF01156">
    <property type="entry name" value="IU_nuc_hydro"/>
    <property type="match status" value="1"/>
</dbReference>
<gene>
    <name evidence="3" type="ORF">A3F83_14300</name>
</gene>
<dbReference type="SUPFAM" id="SSF53474">
    <property type="entry name" value="alpha/beta-Hydrolases"/>
    <property type="match status" value="1"/>
</dbReference>
<dbReference type="PANTHER" id="PTHR47381">
    <property type="entry name" value="ALPHA/BETA-HYDROLASES SUPERFAMILY PROTEIN"/>
    <property type="match status" value="1"/>
</dbReference>
<reference evidence="3 4" key="1">
    <citation type="journal article" date="2016" name="Nat. Commun.">
        <title>Thousands of microbial genomes shed light on interconnected biogeochemical processes in an aquifer system.</title>
        <authorList>
            <person name="Anantharaman K."/>
            <person name="Brown C.T."/>
            <person name="Hug L.A."/>
            <person name="Sharon I."/>
            <person name="Castelle C.J."/>
            <person name="Probst A.J."/>
            <person name="Thomas B.C."/>
            <person name="Singh A."/>
            <person name="Wilkins M.J."/>
            <person name="Karaoz U."/>
            <person name="Brodie E.L."/>
            <person name="Williams K.H."/>
            <person name="Hubbard S.S."/>
            <person name="Banfield J.F."/>
        </authorList>
    </citation>
    <scope>NUCLEOTIDE SEQUENCE [LARGE SCALE GENOMIC DNA]</scope>
</reference>
<dbReference type="PANTHER" id="PTHR47381:SF3">
    <property type="entry name" value="ALPHA_BETA-HYDROLASES SUPERFAMILY PROTEIN"/>
    <property type="match status" value="1"/>
</dbReference>
<protein>
    <recommendedName>
        <fullName evidence="5">Inosine/uridine-preferring nucleoside hydrolase domain-containing protein</fullName>
    </recommendedName>
</protein>
<dbReference type="SUPFAM" id="SSF53590">
    <property type="entry name" value="Nucleoside hydrolase"/>
    <property type="match status" value="1"/>
</dbReference>
<accession>A0A1F5YZC4</accession>
<dbReference type="InterPro" id="IPR001375">
    <property type="entry name" value="Peptidase_S9_cat"/>
</dbReference>
<dbReference type="InterPro" id="IPR001910">
    <property type="entry name" value="Inosine/uridine_hydrolase_dom"/>
</dbReference>
<evidence type="ECO:0000259" key="1">
    <source>
        <dbReference type="Pfam" id="PF00326"/>
    </source>
</evidence>
<dbReference type="Gene3D" id="3.40.50.1820">
    <property type="entry name" value="alpha/beta hydrolase"/>
    <property type="match status" value="1"/>
</dbReference>
<dbReference type="GO" id="GO:0016799">
    <property type="term" value="F:hydrolase activity, hydrolyzing N-glycosyl compounds"/>
    <property type="evidence" value="ECO:0007669"/>
    <property type="project" value="InterPro"/>
</dbReference>
<evidence type="ECO:0000259" key="2">
    <source>
        <dbReference type="Pfam" id="PF01156"/>
    </source>
</evidence>
<sequence>MQTAGARQCRGIFSLALTILLLCLGPSPLRASMRLIIDTDAACERDDQHAIAYAILCPEYFKIEGITAVHNGPGTLEKNFLEVHTVLGLAGVGGIPVVRGAGEPLSSMDKPVDSEAARFIIERSKVKAESKLVVLGLGAATNLASSILLDPTLKERVVFAWIGGAGWPEGQGGEYNSLQDLAAMRVLFSSGVELKLIPCGNNVMFQTRYHSARNFRGVSPLGDYLNLLMTANRYTMDEPFNIADLAAAGVLAHPEYAKWLSSPAPWIDERGGYDWSRTFGRISVATSLVEHVYGGPIPIWQEFYRKAAESAPREPANLREELCQVLNIHPDPPDVQPVEGKIEKFNGFTRQEVLWPTIFGETVPAYVCKPLNTGERKLPAVVCLSGTHGDRFVDTEEFFGIADYASIGRENEGKAPRLHGWAAELARRGYLTLAMTQRGLGDRGWTGDKQSKAMIIEGFTEQGVHAHEIRQALTYLSRRADVDPQRIGCTGFSFGGITTFYTTAADSRFKAAAPICGGIGSLRVILESGNPGYHGVYWWIPGILQHFDQAELVASQAPRPYFIGAPLKDVGMPKEAVDELLAKVSPAYERAGAPGALVTFRPDGPHEFGLEMFAELVKFFDKYL</sequence>
<proteinExistence type="predicted"/>
<feature type="domain" description="Peptidase S9 prolyl oligopeptidase catalytic" evidence="1">
    <location>
        <begin position="425"/>
        <end position="516"/>
    </location>
</feature>